<evidence type="ECO:0008006" key="6">
    <source>
        <dbReference type="Google" id="ProtNLM"/>
    </source>
</evidence>
<evidence type="ECO:0000259" key="3">
    <source>
        <dbReference type="Pfam" id="PF13439"/>
    </source>
</evidence>
<protein>
    <recommendedName>
        <fullName evidence="6">Glycosyl transferase family 1</fullName>
    </recommendedName>
</protein>
<dbReference type="PANTHER" id="PTHR45947:SF3">
    <property type="entry name" value="SULFOQUINOVOSYL TRANSFERASE SQD2"/>
    <property type="match status" value="1"/>
</dbReference>
<evidence type="ECO:0000313" key="5">
    <source>
        <dbReference type="Proteomes" id="UP000059847"/>
    </source>
</evidence>
<dbReference type="InterPro" id="IPR050194">
    <property type="entry name" value="Glycosyltransferase_grp1"/>
</dbReference>
<evidence type="ECO:0000256" key="1">
    <source>
        <dbReference type="SAM" id="MobiDB-lite"/>
    </source>
</evidence>
<dbReference type="Proteomes" id="UP000059847">
    <property type="component" value="Plasmid 3"/>
</dbReference>
<evidence type="ECO:0000313" key="4">
    <source>
        <dbReference type="EMBL" id="ALF60941.1"/>
    </source>
</evidence>
<dbReference type="Pfam" id="PF00534">
    <property type="entry name" value="Glycos_transf_1"/>
    <property type="match status" value="1"/>
</dbReference>
<dbReference type="Gene3D" id="3.40.50.2000">
    <property type="entry name" value="Glycogen Phosphorylase B"/>
    <property type="match status" value="2"/>
</dbReference>
<keyword evidence="5" id="KW-1185">Reference proteome</keyword>
<feature type="domain" description="Glycosyl transferase family 1" evidence="2">
    <location>
        <begin position="224"/>
        <end position="378"/>
    </location>
</feature>
<dbReference type="RefSeq" id="WP_062536877.1">
    <property type="nucleotide sequence ID" value="NZ_CP012709.1"/>
</dbReference>
<dbReference type="InterPro" id="IPR028098">
    <property type="entry name" value="Glyco_trans_4-like_N"/>
</dbReference>
<organism evidence="4 5">
    <name type="scientific">Psychrobacter urativorans</name>
    <dbReference type="NCBI Taxonomy" id="45610"/>
    <lineage>
        <taxon>Bacteria</taxon>
        <taxon>Pseudomonadati</taxon>
        <taxon>Pseudomonadota</taxon>
        <taxon>Gammaproteobacteria</taxon>
        <taxon>Moraxellales</taxon>
        <taxon>Moraxellaceae</taxon>
        <taxon>Psychrobacter</taxon>
    </lineage>
</organism>
<dbReference type="KEGG" id="pur:AOC03_12205"/>
<dbReference type="PANTHER" id="PTHR45947">
    <property type="entry name" value="SULFOQUINOVOSYL TRANSFERASE SQD2"/>
    <property type="match status" value="1"/>
</dbReference>
<dbReference type="OrthoDB" id="9802524at2"/>
<dbReference type="AlphaFoldDB" id="A0A0M4TH56"/>
<geneLocation type="plasmid" evidence="4 5">
    <name>3</name>
</geneLocation>
<accession>A0A0M4TH56</accession>
<dbReference type="EMBL" id="CP012709">
    <property type="protein sequence ID" value="ALF60941.1"/>
    <property type="molecule type" value="Genomic_DNA"/>
</dbReference>
<feature type="region of interest" description="Disordered" evidence="1">
    <location>
        <begin position="1"/>
        <end position="31"/>
    </location>
</feature>
<keyword evidence="4" id="KW-0614">Plasmid</keyword>
<dbReference type="SUPFAM" id="SSF53756">
    <property type="entry name" value="UDP-Glycosyltransferase/glycogen phosphorylase"/>
    <property type="match status" value="1"/>
</dbReference>
<evidence type="ECO:0000259" key="2">
    <source>
        <dbReference type="Pfam" id="PF00534"/>
    </source>
</evidence>
<feature type="compositionally biased region" description="Polar residues" evidence="1">
    <location>
        <begin position="1"/>
        <end position="21"/>
    </location>
</feature>
<sequence>MPPLTAKQTSPLINNYYTTPTHNKDNDNNDSTPRLRIAVIAHYLYPIAEPYAGGLEMITQLICDELVDQGHQVLLYAHPDSQTQAELVPLLSRMQFDAMVYDDEHEMVGMCRDEMYQYLLYQQAMSDIIARDQRGEIDVVHNHSLYHVPMLLGQAFGARFFTTFHTPIFPHLRLALLTLKQGTQTQFTAISHHQQQLFAEFVPSQVVYNGIDVQSFKSNIQDIAEEVYFWYGRICPEKGTHLAMQYCKAAGKRLIIAGPKSNEAYFHQEIGPLLAQDGMDDTPLLFDYVGHLTKAQINEYLCQATAMLFTSTWDEPYGLTLAESLACGTPVIGFDVGAASEIVTADTGIIVPKADQKAFIQAFNDIGDISRQACRQRAEQFCSVAAMVEGYVELYIDTLSDDKPNQHLPIERQTSFSAENALYNVKSDIDTHSRTQTADF</sequence>
<name>A0A0M4TH56_9GAMM</name>
<gene>
    <name evidence="4" type="ORF">AOC03_12205</name>
</gene>
<proteinExistence type="predicted"/>
<reference evidence="4 5" key="1">
    <citation type="submission" date="2015-09" db="EMBL/GenBank/DDBJ databases">
        <title>Complete genome of Psychrobacter urativorans R10.10B.</title>
        <authorList>
            <person name="See-Too W.S."/>
            <person name="Chan K.G."/>
        </authorList>
    </citation>
    <scope>NUCLEOTIDE SEQUENCE [LARGE SCALE GENOMIC DNA]</scope>
    <source>
        <strain evidence="4 5">R10.10B</strain>
        <plasmid evidence="4 5">3</plasmid>
    </source>
</reference>
<feature type="domain" description="Glycosyltransferase subfamily 4-like N-terminal" evidence="3">
    <location>
        <begin position="53"/>
        <end position="214"/>
    </location>
</feature>
<dbReference type="GO" id="GO:0016757">
    <property type="term" value="F:glycosyltransferase activity"/>
    <property type="evidence" value="ECO:0007669"/>
    <property type="project" value="InterPro"/>
</dbReference>
<dbReference type="InterPro" id="IPR001296">
    <property type="entry name" value="Glyco_trans_1"/>
</dbReference>
<dbReference type="Pfam" id="PF13439">
    <property type="entry name" value="Glyco_transf_4"/>
    <property type="match status" value="1"/>
</dbReference>